<reference evidence="1" key="1">
    <citation type="journal article" date="2023" name="G3 (Bethesda)">
        <title>A reference genome for the long-term kleptoplast-retaining sea slug Elysia crispata morphotype clarki.</title>
        <authorList>
            <person name="Eastman K.E."/>
            <person name="Pendleton A.L."/>
            <person name="Shaikh M.A."/>
            <person name="Suttiyut T."/>
            <person name="Ogas R."/>
            <person name="Tomko P."/>
            <person name="Gavelis G."/>
            <person name="Widhalm J.R."/>
            <person name="Wisecaver J.H."/>
        </authorList>
    </citation>
    <scope>NUCLEOTIDE SEQUENCE</scope>
    <source>
        <strain evidence="1">ECLA1</strain>
    </source>
</reference>
<name>A0AAE0Y069_9GAST</name>
<evidence type="ECO:0000313" key="2">
    <source>
        <dbReference type="Proteomes" id="UP001283361"/>
    </source>
</evidence>
<organism evidence="1 2">
    <name type="scientific">Elysia crispata</name>
    <name type="common">lettuce slug</name>
    <dbReference type="NCBI Taxonomy" id="231223"/>
    <lineage>
        <taxon>Eukaryota</taxon>
        <taxon>Metazoa</taxon>
        <taxon>Spiralia</taxon>
        <taxon>Lophotrochozoa</taxon>
        <taxon>Mollusca</taxon>
        <taxon>Gastropoda</taxon>
        <taxon>Heterobranchia</taxon>
        <taxon>Euthyneura</taxon>
        <taxon>Panpulmonata</taxon>
        <taxon>Sacoglossa</taxon>
        <taxon>Placobranchoidea</taxon>
        <taxon>Plakobranchidae</taxon>
        <taxon>Elysia</taxon>
    </lineage>
</organism>
<evidence type="ECO:0000313" key="1">
    <source>
        <dbReference type="EMBL" id="KAK3727691.1"/>
    </source>
</evidence>
<comment type="caution">
    <text evidence="1">The sequence shown here is derived from an EMBL/GenBank/DDBJ whole genome shotgun (WGS) entry which is preliminary data.</text>
</comment>
<proteinExistence type="predicted"/>
<keyword evidence="2" id="KW-1185">Reference proteome</keyword>
<sequence length="80" mass="9281">MLMAIHEDGYNSTENQVSLNIIHGNIFELERREHQKFSANQYAKVWNKNPFVVSLRVFEHLKLATSVALERCPPIETGLR</sequence>
<protein>
    <submittedName>
        <fullName evidence="1">Uncharacterized protein</fullName>
    </submittedName>
</protein>
<dbReference type="Proteomes" id="UP001283361">
    <property type="component" value="Unassembled WGS sequence"/>
</dbReference>
<accession>A0AAE0Y069</accession>
<gene>
    <name evidence="1" type="ORF">RRG08_032648</name>
</gene>
<dbReference type="AlphaFoldDB" id="A0AAE0Y069"/>
<dbReference type="EMBL" id="JAWDGP010007236">
    <property type="protein sequence ID" value="KAK3727691.1"/>
    <property type="molecule type" value="Genomic_DNA"/>
</dbReference>